<protein>
    <submittedName>
        <fullName evidence="1">Uncharacterized protein</fullName>
    </submittedName>
</protein>
<dbReference type="EMBL" id="CAAALY010251355">
    <property type="protein sequence ID" value="VEL36075.1"/>
    <property type="molecule type" value="Genomic_DNA"/>
</dbReference>
<accession>A0A3S5FG56</accession>
<gene>
    <name evidence="1" type="ORF">PXEA_LOCUS29515</name>
</gene>
<comment type="caution">
    <text evidence="1">The sequence shown here is derived from an EMBL/GenBank/DDBJ whole genome shotgun (WGS) entry which is preliminary data.</text>
</comment>
<dbReference type="AlphaFoldDB" id="A0A3S5FG56"/>
<organism evidence="1 2">
    <name type="scientific">Protopolystoma xenopodis</name>
    <dbReference type="NCBI Taxonomy" id="117903"/>
    <lineage>
        <taxon>Eukaryota</taxon>
        <taxon>Metazoa</taxon>
        <taxon>Spiralia</taxon>
        <taxon>Lophotrochozoa</taxon>
        <taxon>Platyhelminthes</taxon>
        <taxon>Monogenea</taxon>
        <taxon>Polyopisthocotylea</taxon>
        <taxon>Polystomatidea</taxon>
        <taxon>Polystomatidae</taxon>
        <taxon>Protopolystoma</taxon>
    </lineage>
</organism>
<evidence type="ECO:0000313" key="2">
    <source>
        <dbReference type="Proteomes" id="UP000784294"/>
    </source>
</evidence>
<evidence type="ECO:0000313" key="1">
    <source>
        <dbReference type="EMBL" id="VEL36075.1"/>
    </source>
</evidence>
<keyword evidence="2" id="KW-1185">Reference proteome</keyword>
<proteinExistence type="predicted"/>
<name>A0A3S5FG56_9PLAT</name>
<sequence length="171" mass="19001">MTRHKVFETIGRCSALLVPSRRLQPFGISGIATPARYPQTCQLAKREAWWGDALATSATGGSAHVNFDFSRVDWMLWCLICAKTTVLFSFVVSRPQPNCLRDQILPSESSRPILTRRTISKLTEGHSSSPGATSSRVRVELAGVLRSSPVRHLPEQSLQTLAGKRRRIVMK</sequence>
<reference evidence="1" key="1">
    <citation type="submission" date="2018-11" db="EMBL/GenBank/DDBJ databases">
        <authorList>
            <consortium name="Pathogen Informatics"/>
        </authorList>
    </citation>
    <scope>NUCLEOTIDE SEQUENCE</scope>
</reference>
<dbReference type="Proteomes" id="UP000784294">
    <property type="component" value="Unassembled WGS sequence"/>
</dbReference>